<proteinExistence type="predicted"/>
<name>A0A0N4UZ06_ENTVE</name>
<reference evidence="3" key="1">
    <citation type="submission" date="2017-02" db="UniProtKB">
        <authorList>
            <consortium name="WormBaseParasite"/>
        </authorList>
    </citation>
    <scope>IDENTIFICATION</scope>
</reference>
<accession>A0A0N4UZ06</accession>
<dbReference type="AlphaFoldDB" id="A0A0N4UZ06"/>
<evidence type="ECO:0000313" key="3">
    <source>
        <dbReference type="WBParaSite" id="EVEC_0000283801-mRNA-1"/>
    </source>
</evidence>
<keyword evidence="2" id="KW-1185">Reference proteome</keyword>
<dbReference type="WBParaSite" id="EVEC_0000283801-mRNA-1">
    <property type="protein sequence ID" value="EVEC_0000283801-mRNA-1"/>
    <property type="gene ID" value="EVEC_0000283801"/>
</dbReference>
<organism evidence="3">
    <name type="scientific">Enterobius vermicularis</name>
    <name type="common">Human pinworm</name>
    <dbReference type="NCBI Taxonomy" id="51028"/>
    <lineage>
        <taxon>Eukaryota</taxon>
        <taxon>Metazoa</taxon>
        <taxon>Ecdysozoa</taxon>
        <taxon>Nematoda</taxon>
        <taxon>Chromadorea</taxon>
        <taxon>Rhabditida</taxon>
        <taxon>Spirurina</taxon>
        <taxon>Oxyuridomorpha</taxon>
        <taxon>Oxyuroidea</taxon>
        <taxon>Oxyuridae</taxon>
        <taxon>Enterobius</taxon>
    </lineage>
</organism>
<protein>
    <submittedName>
        <fullName evidence="3">Radical SAM protein</fullName>
    </submittedName>
</protein>
<dbReference type="EMBL" id="UXUI01007400">
    <property type="protein sequence ID" value="VDD87403.1"/>
    <property type="molecule type" value="Genomic_DNA"/>
</dbReference>
<dbReference type="Proteomes" id="UP000274131">
    <property type="component" value="Unassembled WGS sequence"/>
</dbReference>
<reference evidence="1 2" key="2">
    <citation type="submission" date="2018-10" db="EMBL/GenBank/DDBJ databases">
        <authorList>
            <consortium name="Pathogen Informatics"/>
        </authorList>
    </citation>
    <scope>NUCLEOTIDE SEQUENCE [LARGE SCALE GENOMIC DNA]</scope>
</reference>
<sequence length="76" mass="8706">MLLPESDAYCETEAFYAGVVLNGRRRCAFPQHFRKGFLPGWVRQRWILAAEPELALRSGLLQTYCCGCNLQPRSRS</sequence>
<gene>
    <name evidence="1" type="ORF">EVEC_LOCUS2546</name>
</gene>
<evidence type="ECO:0000313" key="2">
    <source>
        <dbReference type="Proteomes" id="UP000274131"/>
    </source>
</evidence>
<evidence type="ECO:0000313" key="1">
    <source>
        <dbReference type="EMBL" id="VDD87403.1"/>
    </source>
</evidence>